<keyword evidence="3 9" id="KW-0732">Signal</keyword>
<proteinExistence type="inferred from homology"/>
<evidence type="ECO:0000256" key="5">
    <source>
        <dbReference type="ARBA" id="ARBA00023180"/>
    </source>
</evidence>
<feature type="domain" description="Glycoside hydrolase family 20 catalytic" evidence="10">
    <location>
        <begin position="237"/>
        <end position="583"/>
    </location>
</feature>
<dbReference type="InterPro" id="IPR025705">
    <property type="entry name" value="Beta_hexosaminidase_sua/sub"/>
</dbReference>
<comment type="catalytic activity">
    <reaction evidence="1 7">
        <text>Hydrolysis of terminal non-reducing N-acetyl-D-hexosamine residues in N-acetyl-beta-D-hexosaminides.</text>
        <dbReference type="EC" id="3.2.1.52"/>
    </reaction>
</comment>
<sequence length="625" mass="70981">MSSIINSKLFLFYISLFFNFYQVLSRNIGPFEEIGLQTDSIWTWECKENGCTKVEAQSSCASDGKCEKIPIVSQEVCNLLCPPGNLWPQPNGNVYISPKYVVINSRSIALDLHPKDLKKDNQENESYNTIKKSTDLFLERFNKLERSEKANTIGHNVVINLLIENADIYKYTTGVDESYCLNISLSNNNMVNITIRGNTFLGVRHGLETLSQLIVFDSLNGFVVTPLEVQIKDKPAFTHRGLSIDTARNFISVKSLLRTLDAMAAVKLNTLHWHITDSHSFPFASKLSQQFAKYGAYSPDKVYNEDDIMLLNEYARLRGIRIVPELDLPAHVGEGWQASPGSVVCFNAQPWTQYCVEPPCGQIDPTSHSVYNVLQDLYKDFNRLFDGDMFHMGGDEVNLNCWNSTEIIVNNMKELGYDRSSEGFHRLWSDFQKKAKDIFEENGGKGKQLVLWTSSLTEGNVDSYINSTDYIIQVWTKGNDPTIAHLLKKNFKIILSNYEALYFDCGFGAWVGSGNNWCSPYIPWQTVYENTPEKILKQQGLDSGIEQILGSEGALWTEQADDSSIDNRFWPRGAALAESLWSPGKKWQTAEKRYLIQRERFVTRGIAADTVQPEWCRKNQGSCYL</sequence>
<feature type="active site" description="Proton donor" evidence="8">
    <location>
        <position position="396"/>
    </location>
</feature>
<protein>
    <recommendedName>
        <fullName evidence="7">Beta-hexosaminidase</fullName>
        <ecNumber evidence="7">3.2.1.52</ecNumber>
    </recommendedName>
</protein>
<reference evidence="12 13" key="1">
    <citation type="submission" date="2022-12" db="EMBL/GenBank/DDBJ databases">
        <title>Chromosome-level genome assembly of true bugs.</title>
        <authorList>
            <person name="Ma L."/>
            <person name="Li H."/>
        </authorList>
    </citation>
    <scope>NUCLEOTIDE SEQUENCE [LARGE SCALE GENOMIC DNA]</scope>
    <source>
        <strain evidence="12">Lab_2022b</strain>
    </source>
</reference>
<dbReference type="PANTHER" id="PTHR22600:SF26">
    <property type="entry name" value="BETA-N-ACETYLHEXOSAMINIDASE"/>
    <property type="match status" value="1"/>
</dbReference>
<dbReference type="PANTHER" id="PTHR22600">
    <property type="entry name" value="BETA-HEXOSAMINIDASE"/>
    <property type="match status" value="1"/>
</dbReference>
<dbReference type="GO" id="GO:0016231">
    <property type="term" value="F:beta-N-acetylglucosaminidase activity"/>
    <property type="evidence" value="ECO:0007669"/>
    <property type="project" value="TreeGrafter"/>
</dbReference>
<dbReference type="InterPro" id="IPR029018">
    <property type="entry name" value="Hex-like_dom2"/>
</dbReference>
<dbReference type="InterPro" id="IPR015883">
    <property type="entry name" value="Glyco_hydro_20_cat"/>
</dbReference>
<dbReference type="GO" id="GO:0005886">
    <property type="term" value="C:plasma membrane"/>
    <property type="evidence" value="ECO:0007669"/>
    <property type="project" value="TreeGrafter"/>
</dbReference>
<dbReference type="InterPro" id="IPR029019">
    <property type="entry name" value="HEX_eukaryotic_N"/>
</dbReference>
<dbReference type="Gene3D" id="3.20.20.80">
    <property type="entry name" value="Glycosidases"/>
    <property type="match status" value="1"/>
</dbReference>
<evidence type="ECO:0000256" key="2">
    <source>
        <dbReference type="ARBA" id="ARBA00006285"/>
    </source>
</evidence>
<feature type="signal peptide" evidence="9">
    <location>
        <begin position="1"/>
        <end position="25"/>
    </location>
</feature>
<comment type="caution">
    <text evidence="12">The sequence shown here is derived from an EMBL/GenBank/DDBJ whole genome shotgun (WGS) entry which is preliminary data.</text>
</comment>
<dbReference type="EC" id="3.2.1.52" evidence="7"/>
<dbReference type="FunFam" id="3.20.20.80:FF:000063">
    <property type="entry name" value="Beta-hexosaminidase"/>
    <property type="match status" value="1"/>
</dbReference>
<name>A0AAW1CHF4_9HEMI</name>
<accession>A0AAW1CHF4</accession>
<dbReference type="AlphaFoldDB" id="A0AAW1CHF4"/>
<evidence type="ECO:0000256" key="4">
    <source>
        <dbReference type="ARBA" id="ARBA00022801"/>
    </source>
</evidence>
<dbReference type="PRINTS" id="PR00738">
    <property type="entry name" value="GLHYDRLASE20"/>
</dbReference>
<evidence type="ECO:0000259" key="11">
    <source>
        <dbReference type="Pfam" id="PF14845"/>
    </source>
</evidence>
<feature type="chain" id="PRO_5043766101" description="Beta-hexosaminidase" evidence="9">
    <location>
        <begin position="26"/>
        <end position="625"/>
    </location>
</feature>
<keyword evidence="5" id="KW-0325">Glycoprotein</keyword>
<dbReference type="Gene3D" id="3.30.379.10">
    <property type="entry name" value="Chitobiase/beta-hexosaminidase domain 2-like"/>
    <property type="match status" value="1"/>
</dbReference>
<dbReference type="SUPFAM" id="SSF55545">
    <property type="entry name" value="beta-N-acetylhexosaminidase-like domain"/>
    <property type="match status" value="1"/>
</dbReference>
<keyword evidence="13" id="KW-1185">Reference proteome</keyword>
<evidence type="ECO:0000256" key="6">
    <source>
        <dbReference type="ARBA" id="ARBA00023295"/>
    </source>
</evidence>
<dbReference type="Pfam" id="PF00728">
    <property type="entry name" value="Glyco_hydro_20"/>
    <property type="match status" value="1"/>
</dbReference>
<comment type="similarity">
    <text evidence="2 7">Belongs to the glycosyl hydrolase 20 family.</text>
</comment>
<dbReference type="PIRSF" id="PIRSF001093">
    <property type="entry name" value="B-hxosamndse_ab_euk"/>
    <property type="match status" value="1"/>
</dbReference>
<organism evidence="12 13">
    <name type="scientific">Rhynocoris fuscipes</name>
    <dbReference type="NCBI Taxonomy" id="488301"/>
    <lineage>
        <taxon>Eukaryota</taxon>
        <taxon>Metazoa</taxon>
        <taxon>Ecdysozoa</taxon>
        <taxon>Arthropoda</taxon>
        <taxon>Hexapoda</taxon>
        <taxon>Insecta</taxon>
        <taxon>Pterygota</taxon>
        <taxon>Neoptera</taxon>
        <taxon>Paraneoptera</taxon>
        <taxon>Hemiptera</taxon>
        <taxon>Heteroptera</taxon>
        <taxon>Panheteroptera</taxon>
        <taxon>Cimicomorpha</taxon>
        <taxon>Reduviidae</taxon>
        <taxon>Harpactorinae</taxon>
        <taxon>Harpactorini</taxon>
        <taxon>Rhynocoris</taxon>
    </lineage>
</organism>
<evidence type="ECO:0000256" key="9">
    <source>
        <dbReference type="SAM" id="SignalP"/>
    </source>
</evidence>
<evidence type="ECO:0000256" key="7">
    <source>
        <dbReference type="PIRNR" id="PIRNR001093"/>
    </source>
</evidence>
<gene>
    <name evidence="12" type="ORF">O3M35_003786</name>
</gene>
<dbReference type="Proteomes" id="UP001461498">
    <property type="component" value="Unassembled WGS sequence"/>
</dbReference>
<evidence type="ECO:0000313" key="13">
    <source>
        <dbReference type="Proteomes" id="UP001461498"/>
    </source>
</evidence>
<dbReference type="EMBL" id="JAPXFL010000013">
    <property type="protein sequence ID" value="KAK9497876.1"/>
    <property type="molecule type" value="Genomic_DNA"/>
</dbReference>
<evidence type="ECO:0000259" key="10">
    <source>
        <dbReference type="Pfam" id="PF00728"/>
    </source>
</evidence>
<dbReference type="GO" id="GO:0005975">
    <property type="term" value="P:carbohydrate metabolic process"/>
    <property type="evidence" value="ECO:0007669"/>
    <property type="project" value="InterPro"/>
</dbReference>
<keyword evidence="6 7" id="KW-0326">Glycosidase</keyword>
<keyword evidence="4 7" id="KW-0378">Hydrolase</keyword>
<dbReference type="CDD" id="cd06562">
    <property type="entry name" value="GH20_HexA_HexB-like"/>
    <property type="match status" value="1"/>
</dbReference>
<dbReference type="InterPro" id="IPR017853">
    <property type="entry name" value="GH"/>
</dbReference>
<dbReference type="SUPFAM" id="SSF51445">
    <property type="entry name" value="(Trans)glycosidases"/>
    <property type="match status" value="1"/>
</dbReference>
<feature type="domain" description="Beta-hexosaminidase eukaryotic type N-terminal" evidence="11">
    <location>
        <begin position="87"/>
        <end position="213"/>
    </location>
</feature>
<evidence type="ECO:0000256" key="8">
    <source>
        <dbReference type="PIRSR" id="PIRSR001093-1"/>
    </source>
</evidence>
<dbReference type="Pfam" id="PF14845">
    <property type="entry name" value="Glycohydro_20b2"/>
    <property type="match status" value="1"/>
</dbReference>
<dbReference type="GO" id="GO:0030203">
    <property type="term" value="P:glycosaminoglycan metabolic process"/>
    <property type="evidence" value="ECO:0007669"/>
    <property type="project" value="TreeGrafter"/>
</dbReference>
<evidence type="ECO:0000256" key="1">
    <source>
        <dbReference type="ARBA" id="ARBA00001231"/>
    </source>
</evidence>
<evidence type="ECO:0000313" key="12">
    <source>
        <dbReference type="EMBL" id="KAK9497876.1"/>
    </source>
</evidence>
<evidence type="ECO:0000256" key="3">
    <source>
        <dbReference type="ARBA" id="ARBA00022729"/>
    </source>
</evidence>